<name>A0A8S1LMX9_9CILI</name>
<keyword evidence="3" id="KW-0808">Transferase</keyword>
<dbReference type="OrthoDB" id="10264149at2759"/>
<dbReference type="InterPro" id="IPR015433">
    <property type="entry name" value="PI3/4_kinase"/>
</dbReference>
<reference evidence="6" key="1">
    <citation type="submission" date="2021-01" db="EMBL/GenBank/DDBJ databases">
        <authorList>
            <consortium name="Genoscope - CEA"/>
            <person name="William W."/>
        </authorList>
    </citation>
    <scope>NUCLEOTIDE SEQUENCE</scope>
</reference>
<dbReference type="PROSITE" id="PS50290">
    <property type="entry name" value="PI3_4_KINASE_3"/>
    <property type="match status" value="1"/>
</dbReference>
<gene>
    <name evidence="6" type="ORF">PSON_ATCC_30995.1.T0250197</name>
</gene>
<dbReference type="GO" id="GO:0046854">
    <property type="term" value="P:phosphatidylinositol phosphate biosynthetic process"/>
    <property type="evidence" value="ECO:0007669"/>
    <property type="project" value="InterPro"/>
</dbReference>
<comment type="catalytic activity">
    <reaction evidence="1">
        <text>a 1,2-diacyl-sn-glycero-3-phospho-(1D-myo-inositol) + ATP = a 1,2-diacyl-sn-glycero-3-phospho-(1D-myo-inositol 4-phosphate) + ADP + H(+)</text>
        <dbReference type="Rhea" id="RHEA:19877"/>
        <dbReference type="ChEBI" id="CHEBI:15378"/>
        <dbReference type="ChEBI" id="CHEBI:30616"/>
        <dbReference type="ChEBI" id="CHEBI:57880"/>
        <dbReference type="ChEBI" id="CHEBI:58178"/>
        <dbReference type="ChEBI" id="CHEBI:456216"/>
        <dbReference type="EC" id="2.7.1.67"/>
    </reaction>
</comment>
<dbReference type="GO" id="GO:0048015">
    <property type="term" value="P:phosphatidylinositol-mediated signaling"/>
    <property type="evidence" value="ECO:0007669"/>
    <property type="project" value="TreeGrafter"/>
</dbReference>
<sequence>MQKSNLNKNQGCLCFGKKQKGEFPKTFKKSGKILKKYKDNNLDIQDEAILEVMIRLYISENKGKAIEMLQRCRINPNFEANLIRNDLEYFIPQLINYLVFHQQLSDEKLISFINQASKIDFFFAHLVYFQLKSLSQIVAHNNKVELKIVQKFVQEFEEKMSQNYLGNLLIATQFLKIHLEDSQQSSSLNKSISSLPSKKIKQEVYQGSIRIKSFKQIEIVKLYGTSAWEKQISDKSPSQYLLRNYEDIVLDDYNSIFNKDEDFKPIDTAFLSNIAFWNDITNICEELSKSNTKTLYLQSLLNKMNANLPAAVYVPFVKNSIRSYAVLNIVSKESRVFSTKMRSPYSLTLEIYRPEIEGNYNEQQILDKQMSLAIKANMIKTDNNNNYQSQSIIQEEQISQLNRTFSLAEAQTTFNNEFQNIKFYQFNYFNNEQESDGIGLFYNNREINNTNQDQEQSDQAIDQQLIIQQPSILNQTDYLLSDNRSQQNNNERMSQQLNQSKLETSSFNSNVSYLQDGKGLILSQEEYLEIKQTIFGENSLAQQERIKKQSPFQTLKSWKLVHLIIKTGDNLKQEQFALQLICQFDQIFKKEGLPLQLRYYEVLSLGPDCGMIEMIKNATTIDSLQKNLQKKFTQFSDFSDFFRSFFRNNIGQALQNYVQSLVAYCLVCYFLQVKDRHNGNILLDDEGHLIHIDFGFFLSIAPGKGMEFEGKVPFKLLSDYIKVLGGVKGKLFQDHFRKLFYKGFKACQKHQNEILLLVEMMFTGHGTTLPCFQKGEIALKELENRFNPKVASDAELFVYVQELINKSLDNWRARWYDKFQYFAQGIFY</sequence>
<evidence type="ECO:0000256" key="4">
    <source>
        <dbReference type="ARBA" id="ARBA00022777"/>
    </source>
</evidence>
<evidence type="ECO:0000256" key="2">
    <source>
        <dbReference type="ARBA" id="ARBA00012169"/>
    </source>
</evidence>
<protein>
    <recommendedName>
        <fullName evidence="2">1-phosphatidylinositol 4-kinase</fullName>
        <ecNumber evidence="2">2.7.1.67</ecNumber>
    </recommendedName>
</protein>
<dbReference type="GO" id="GO:0005737">
    <property type="term" value="C:cytoplasm"/>
    <property type="evidence" value="ECO:0007669"/>
    <property type="project" value="TreeGrafter"/>
</dbReference>
<comment type="caution">
    <text evidence="6">The sequence shown here is derived from an EMBL/GenBank/DDBJ whole genome shotgun (WGS) entry which is preliminary data.</text>
</comment>
<accession>A0A8S1LMX9</accession>
<dbReference type="CDD" id="cd00893">
    <property type="entry name" value="PI4Kc_III"/>
    <property type="match status" value="1"/>
</dbReference>
<dbReference type="EMBL" id="CAJJDN010000025">
    <property type="protein sequence ID" value="CAD8069330.1"/>
    <property type="molecule type" value="Genomic_DNA"/>
</dbReference>
<dbReference type="Proteomes" id="UP000692954">
    <property type="component" value="Unassembled WGS sequence"/>
</dbReference>
<proteinExistence type="predicted"/>
<feature type="domain" description="PI3K/PI4K catalytic" evidence="5">
    <location>
        <begin position="528"/>
        <end position="812"/>
    </location>
</feature>
<dbReference type="AlphaFoldDB" id="A0A8S1LMX9"/>
<dbReference type="InterPro" id="IPR000403">
    <property type="entry name" value="PI3/4_kinase_cat_dom"/>
</dbReference>
<organism evidence="6 7">
    <name type="scientific">Paramecium sonneborni</name>
    <dbReference type="NCBI Taxonomy" id="65129"/>
    <lineage>
        <taxon>Eukaryota</taxon>
        <taxon>Sar</taxon>
        <taxon>Alveolata</taxon>
        <taxon>Ciliophora</taxon>
        <taxon>Intramacronucleata</taxon>
        <taxon>Oligohymenophorea</taxon>
        <taxon>Peniculida</taxon>
        <taxon>Parameciidae</taxon>
        <taxon>Paramecium</taxon>
    </lineage>
</organism>
<evidence type="ECO:0000259" key="5">
    <source>
        <dbReference type="PROSITE" id="PS50290"/>
    </source>
</evidence>
<dbReference type="GO" id="GO:0004430">
    <property type="term" value="F:1-phosphatidylinositol 4-kinase activity"/>
    <property type="evidence" value="ECO:0007669"/>
    <property type="project" value="UniProtKB-EC"/>
</dbReference>
<evidence type="ECO:0000256" key="3">
    <source>
        <dbReference type="ARBA" id="ARBA00022679"/>
    </source>
</evidence>
<evidence type="ECO:0000313" key="7">
    <source>
        <dbReference type="Proteomes" id="UP000692954"/>
    </source>
</evidence>
<dbReference type="PANTHER" id="PTHR10048">
    <property type="entry name" value="PHOSPHATIDYLINOSITOL KINASE"/>
    <property type="match status" value="1"/>
</dbReference>
<dbReference type="GO" id="GO:0016020">
    <property type="term" value="C:membrane"/>
    <property type="evidence" value="ECO:0007669"/>
    <property type="project" value="TreeGrafter"/>
</dbReference>
<dbReference type="EC" id="2.7.1.67" evidence="2"/>
<keyword evidence="4" id="KW-0418">Kinase</keyword>
<dbReference type="PANTHER" id="PTHR10048:SF22">
    <property type="entry name" value="PHOSPHATIDYLINOSITOL 4-KINASE BETA"/>
    <property type="match status" value="1"/>
</dbReference>
<keyword evidence="7" id="KW-1185">Reference proteome</keyword>
<evidence type="ECO:0000256" key="1">
    <source>
        <dbReference type="ARBA" id="ARBA00001686"/>
    </source>
</evidence>
<dbReference type="FunFam" id="1.10.1070.11:FF:000016">
    <property type="entry name" value="PIK1p Phosphatidylinositol 4-kinase"/>
    <property type="match status" value="1"/>
</dbReference>
<evidence type="ECO:0000313" key="6">
    <source>
        <dbReference type="EMBL" id="CAD8069330.1"/>
    </source>
</evidence>
<dbReference type="SMART" id="SM00146">
    <property type="entry name" value="PI3Kc"/>
    <property type="match status" value="1"/>
</dbReference>
<dbReference type="Pfam" id="PF00454">
    <property type="entry name" value="PI3_PI4_kinase"/>
    <property type="match status" value="1"/>
</dbReference>